<gene>
    <name evidence="1" type="ORF">CYMTET_38069</name>
</gene>
<sequence>MPWVPEERFDDEVGTFAGVSVNAILSLVNGAAGLEKEPICQTKVLVLFSGTGSQRSVQRQFTNQFPNSEVVAVDIQPKWDPTHCEDIMQWDYRQFKPGHFDVV</sequence>
<evidence type="ECO:0000313" key="2">
    <source>
        <dbReference type="Proteomes" id="UP001190700"/>
    </source>
</evidence>
<dbReference type="Proteomes" id="UP001190700">
    <property type="component" value="Unassembled WGS sequence"/>
</dbReference>
<reference evidence="1 2" key="1">
    <citation type="journal article" date="2015" name="Genome Biol. Evol.">
        <title>Comparative Genomics of a Bacterivorous Green Alga Reveals Evolutionary Causalities and Consequences of Phago-Mixotrophic Mode of Nutrition.</title>
        <authorList>
            <person name="Burns J.A."/>
            <person name="Paasch A."/>
            <person name="Narechania A."/>
            <person name="Kim E."/>
        </authorList>
    </citation>
    <scope>NUCLEOTIDE SEQUENCE [LARGE SCALE GENOMIC DNA]</scope>
    <source>
        <strain evidence="1 2">PLY_AMNH</strain>
    </source>
</reference>
<dbReference type="AlphaFoldDB" id="A0AAE0CCP8"/>
<proteinExistence type="predicted"/>
<organism evidence="1 2">
    <name type="scientific">Cymbomonas tetramitiformis</name>
    <dbReference type="NCBI Taxonomy" id="36881"/>
    <lineage>
        <taxon>Eukaryota</taxon>
        <taxon>Viridiplantae</taxon>
        <taxon>Chlorophyta</taxon>
        <taxon>Pyramimonadophyceae</taxon>
        <taxon>Pyramimonadales</taxon>
        <taxon>Pyramimonadaceae</taxon>
        <taxon>Cymbomonas</taxon>
    </lineage>
</organism>
<comment type="caution">
    <text evidence="1">The sequence shown here is derived from an EMBL/GenBank/DDBJ whole genome shotgun (WGS) entry which is preliminary data.</text>
</comment>
<keyword evidence="2" id="KW-1185">Reference proteome</keyword>
<evidence type="ECO:0000313" key="1">
    <source>
        <dbReference type="EMBL" id="KAK3252643.1"/>
    </source>
</evidence>
<protein>
    <submittedName>
        <fullName evidence="1">Uncharacterized protein</fullName>
    </submittedName>
</protein>
<accession>A0AAE0CCP8</accession>
<dbReference type="EMBL" id="LGRX02025302">
    <property type="protein sequence ID" value="KAK3252643.1"/>
    <property type="molecule type" value="Genomic_DNA"/>
</dbReference>
<name>A0AAE0CCP8_9CHLO</name>